<keyword evidence="3" id="KW-1185">Reference proteome</keyword>
<name>A0ABU3NUX2_9FIRM</name>
<evidence type="ECO:0000256" key="1">
    <source>
        <dbReference type="SAM" id="Phobius"/>
    </source>
</evidence>
<evidence type="ECO:0000313" key="2">
    <source>
        <dbReference type="EMBL" id="MDT8900033.1"/>
    </source>
</evidence>
<keyword evidence="1" id="KW-0472">Membrane</keyword>
<feature type="transmembrane region" description="Helical" evidence="1">
    <location>
        <begin position="111"/>
        <end position="128"/>
    </location>
</feature>
<feature type="transmembrane region" description="Helical" evidence="1">
    <location>
        <begin position="47"/>
        <end position="63"/>
    </location>
</feature>
<feature type="transmembrane region" description="Helical" evidence="1">
    <location>
        <begin position="167"/>
        <end position="189"/>
    </location>
</feature>
<dbReference type="PANTHER" id="PTHR40042:SF1">
    <property type="entry name" value="DUF1405 DOMAIN-CONTAINING PROTEIN"/>
    <property type="match status" value="1"/>
</dbReference>
<keyword evidence="1" id="KW-0812">Transmembrane</keyword>
<dbReference type="InterPro" id="IPR009845">
    <property type="entry name" value="DUF1405"/>
</dbReference>
<reference evidence="2 3" key="1">
    <citation type="submission" date="2023-07" db="EMBL/GenBank/DDBJ databases">
        <title>The novel representative of Negativicutes class, Anaeroselena agilis gen. nov. sp. nov.</title>
        <authorList>
            <person name="Prokofeva M.I."/>
            <person name="Elcheninov A.G."/>
            <person name="Klyukina A."/>
            <person name="Kublanov I.V."/>
            <person name="Frolov E.N."/>
            <person name="Podosokorskaya O.A."/>
        </authorList>
    </citation>
    <scope>NUCLEOTIDE SEQUENCE [LARGE SCALE GENOMIC DNA]</scope>
    <source>
        <strain evidence="2 3">4137-cl</strain>
    </source>
</reference>
<feature type="transmembrane region" description="Helical" evidence="1">
    <location>
        <begin position="135"/>
        <end position="155"/>
    </location>
</feature>
<dbReference type="Proteomes" id="UP001254848">
    <property type="component" value="Unassembled WGS sequence"/>
</dbReference>
<dbReference type="EMBL" id="JAUOZS010000001">
    <property type="protein sequence ID" value="MDT8900033.1"/>
    <property type="molecule type" value="Genomic_DNA"/>
</dbReference>
<comment type="caution">
    <text evidence="2">The sequence shown here is derived from an EMBL/GenBank/DDBJ whole genome shotgun (WGS) entry which is preliminary data.</text>
</comment>
<dbReference type="RefSeq" id="WP_413778594.1">
    <property type="nucleotide sequence ID" value="NZ_JAUOZS010000001.1"/>
</dbReference>
<gene>
    <name evidence="2" type="ORF">Q4T40_02130</name>
</gene>
<dbReference type="Pfam" id="PF07187">
    <property type="entry name" value="DUF1405"/>
    <property type="match status" value="1"/>
</dbReference>
<feature type="transmembrane region" description="Helical" evidence="1">
    <location>
        <begin position="9"/>
        <end position="27"/>
    </location>
</feature>
<accession>A0ABU3NUX2</accession>
<keyword evidence="1" id="KW-1133">Transmembrane helix</keyword>
<organism evidence="2 3">
    <name type="scientific">Anaeroselena agilis</name>
    <dbReference type="NCBI Taxonomy" id="3063788"/>
    <lineage>
        <taxon>Bacteria</taxon>
        <taxon>Bacillati</taxon>
        <taxon>Bacillota</taxon>
        <taxon>Negativicutes</taxon>
        <taxon>Acetonemataceae</taxon>
        <taxon>Anaeroselena</taxon>
    </lineage>
</organism>
<feature type="transmembrane region" description="Helical" evidence="1">
    <location>
        <begin position="75"/>
        <end position="99"/>
    </location>
</feature>
<proteinExistence type="predicted"/>
<sequence length="199" mass="22526">MTALFYRQWFLLSLVAVNAAGTVWGVFWYWEQLLATPWYFLPFVPDSPGHAALFGLFIWWLASGRAERLGPGRTFIAWAGVLGVIKYGLWTTVVISQYLLAQGSQPGVEDWLLYLSHGGMAVQGLVYMGRLPKAAMPAALTILWMSVNDFFDYILFTHPRLPLPDQFAAAAWTNILLTLLISLLAIWLFRRKTTQPARE</sequence>
<evidence type="ECO:0000313" key="3">
    <source>
        <dbReference type="Proteomes" id="UP001254848"/>
    </source>
</evidence>
<protein>
    <submittedName>
        <fullName evidence="2">DUF1405 domain-containing protein</fullName>
    </submittedName>
</protein>
<dbReference type="PANTHER" id="PTHR40042">
    <property type="entry name" value="HYPOTHETICAL MEMBRANE SPANNING PROTEIN"/>
    <property type="match status" value="1"/>
</dbReference>